<dbReference type="GeneID" id="94685030"/>
<proteinExistence type="predicted"/>
<accession>A0A9Q3W4D6</accession>
<dbReference type="AlphaFoldDB" id="A0A9Q3W4D6"/>
<dbReference type="Proteomes" id="UP001107961">
    <property type="component" value="Unassembled WGS sequence"/>
</dbReference>
<dbReference type="EMBL" id="JAJVKT010000006">
    <property type="protein sequence ID" value="MCE7508386.1"/>
    <property type="molecule type" value="Genomic_DNA"/>
</dbReference>
<name>A0A9Q3W4D6_9GAMM</name>
<comment type="caution">
    <text evidence="1">The sequence shown here is derived from an EMBL/GenBank/DDBJ whole genome shotgun (WGS) entry which is preliminary data.</text>
</comment>
<reference evidence="1" key="1">
    <citation type="submission" date="2022-01" db="EMBL/GenBank/DDBJ databases">
        <authorList>
            <person name="Karlyshev A.V."/>
            <person name="Jaspars M."/>
        </authorList>
    </citation>
    <scope>NUCLEOTIDE SEQUENCE</scope>
    <source>
        <strain evidence="1">AGSA3-2</strain>
    </source>
</reference>
<gene>
    <name evidence="1" type="ORF">LZG35_07015</name>
</gene>
<protein>
    <submittedName>
        <fullName evidence="1">Uncharacterized protein</fullName>
    </submittedName>
</protein>
<evidence type="ECO:0000313" key="1">
    <source>
        <dbReference type="EMBL" id="MCE7508386.1"/>
    </source>
</evidence>
<keyword evidence="2" id="KW-1185">Reference proteome</keyword>
<dbReference type="RefSeq" id="WP_022997042.1">
    <property type="nucleotide sequence ID" value="NZ_CBDDTQ010000003.1"/>
</dbReference>
<organism evidence="1 2">
    <name type="scientific">Alloalcanivorax xenomutans</name>
    <dbReference type="NCBI Taxonomy" id="1094342"/>
    <lineage>
        <taxon>Bacteria</taxon>
        <taxon>Pseudomonadati</taxon>
        <taxon>Pseudomonadota</taxon>
        <taxon>Gammaproteobacteria</taxon>
        <taxon>Oceanospirillales</taxon>
        <taxon>Alcanivoracaceae</taxon>
        <taxon>Alloalcanivorax</taxon>
    </lineage>
</organism>
<evidence type="ECO:0000313" key="2">
    <source>
        <dbReference type="Proteomes" id="UP001107961"/>
    </source>
</evidence>
<sequence>MKKRPDALVVLAIIFATGVLVSTLTHGGNQPDLERYAQSAGVSIKADQSR</sequence>